<feature type="transmembrane region" description="Helical" evidence="1">
    <location>
        <begin position="104"/>
        <end position="124"/>
    </location>
</feature>
<protein>
    <recommendedName>
        <fullName evidence="4">Transmembrane protein</fullName>
    </recommendedName>
</protein>
<accession>A0A4R6RGT0</accession>
<gene>
    <name evidence="2" type="ORF">EV672_1028</name>
</gene>
<dbReference type="RefSeq" id="WP_058088771.1">
    <property type="nucleotide sequence ID" value="NZ_SNXW01000002.1"/>
</dbReference>
<dbReference type="AlphaFoldDB" id="A0A4R6RGT0"/>
<feature type="transmembrane region" description="Helical" evidence="1">
    <location>
        <begin position="79"/>
        <end position="98"/>
    </location>
</feature>
<feature type="transmembrane region" description="Helical" evidence="1">
    <location>
        <begin position="52"/>
        <end position="72"/>
    </location>
</feature>
<dbReference type="Proteomes" id="UP000294593">
    <property type="component" value="Unassembled WGS sequence"/>
</dbReference>
<evidence type="ECO:0008006" key="4">
    <source>
        <dbReference type="Google" id="ProtNLM"/>
    </source>
</evidence>
<reference evidence="2 3" key="1">
    <citation type="submission" date="2019-03" db="EMBL/GenBank/DDBJ databases">
        <title>Genomic Encyclopedia of Type Strains, Phase IV (KMG-IV): sequencing the most valuable type-strain genomes for metagenomic binning, comparative biology and taxonomic classification.</title>
        <authorList>
            <person name="Goeker M."/>
        </authorList>
    </citation>
    <scope>NUCLEOTIDE SEQUENCE [LARGE SCALE GENOMIC DNA]</scope>
    <source>
        <strain evidence="2 3">DSM 11901</strain>
    </source>
</reference>
<evidence type="ECO:0000313" key="2">
    <source>
        <dbReference type="EMBL" id="TDP85661.1"/>
    </source>
</evidence>
<keyword evidence="1" id="KW-0812">Transmembrane</keyword>
<comment type="caution">
    <text evidence="2">The sequence shown here is derived from an EMBL/GenBank/DDBJ whole genome shotgun (WGS) entry which is preliminary data.</text>
</comment>
<name>A0A4R6RGT0_9BURK</name>
<dbReference type="EMBL" id="SNXW01000002">
    <property type="protein sequence ID" value="TDP85661.1"/>
    <property type="molecule type" value="Genomic_DNA"/>
</dbReference>
<keyword evidence="3" id="KW-1185">Reference proteome</keyword>
<evidence type="ECO:0000313" key="3">
    <source>
        <dbReference type="Proteomes" id="UP000294593"/>
    </source>
</evidence>
<feature type="transmembrane region" description="Helical" evidence="1">
    <location>
        <begin position="21"/>
        <end position="40"/>
    </location>
</feature>
<dbReference type="OrthoDB" id="9833233at2"/>
<keyword evidence="1" id="KW-0472">Membrane</keyword>
<keyword evidence="1" id="KW-1133">Transmembrane helix</keyword>
<sequence>MKLGEFFKPSFYNPATGEQFIEVRCMSYAFILMALARWVVPMLPGEKDPLLIEMSHLVDVVASLVLVASTLVNVIRSPVLPVFVCGVFMLGSGMSLALGQGQAIQALITDAGLSVILLLLHVLVNSLYRRFKPTAF</sequence>
<organism evidence="2 3">
    <name type="scientific">Aquabacterium commune</name>
    <dbReference type="NCBI Taxonomy" id="70586"/>
    <lineage>
        <taxon>Bacteria</taxon>
        <taxon>Pseudomonadati</taxon>
        <taxon>Pseudomonadota</taxon>
        <taxon>Betaproteobacteria</taxon>
        <taxon>Burkholderiales</taxon>
        <taxon>Aquabacterium</taxon>
    </lineage>
</organism>
<proteinExistence type="predicted"/>
<evidence type="ECO:0000256" key="1">
    <source>
        <dbReference type="SAM" id="Phobius"/>
    </source>
</evidence>